<dbReference type="SUPFAM" id="SSF49764">
    <property type="entry name" value="HSP20-like chaperones"/>
    <property type="match status" value="1"/>
</dbReference>
<dbReference type="InterPro" id="IPR002068">
    <property type="entry name" value="A-crystallin/Hsp20_dom"/>
</dbReference>
<dbReference type="PROSITE" id="PS01031">
    <property type="entry name" value="SHSP"/>
    <property type="match status" value="1"/>
</dbReference>
<dbReference type="GeneID" id="10278421"/>
<feature type="domain" description="SHSP" evidence="3">
    <location>
        <begin position="39"/>
        <end position="152"/>
    </location>
</feature>
<reference evidence="5" key="1">
    <citation type="submission" date="2011-02" db="EMBL/GenBank/DDBJ databases">
        <title>Complete sequence of Methanobacterium sp. AL-21.</title>
        <authorList>
            <consortium name="US DOE Joint Genome Institute"/>
            <person name="Lucas S."/>
            <person name="Copeland A."/>
            <person name="Lapidus A."/>
            <person name="Cheng J.-F."/>
            <person name="Goodwin L."/>
            <person name="Pitluck S."/>
            <person name="Chertkov O."/>
            <person name="Detter J.C."/>
            <person name="Han C."/>
            <person name="Tapia R."/>
            <person name="Land M."/>
            <person name="Hauser L."/>
            <person name="Kyrpides N."/>
            <person name="Ivanova N."/>
            <person name="Mikhailova N."/>
            <person name="Pagani I."/>
            <person name="Cadillo-Quiroz H."/>
            <person name="Imachi H."/>
            <person name="Zinder S."/>
            <person name="Liu W."/>
            <person name="Woyke T."/>
        </authorList>
    </citation>
    <scope>NUCLEOTIDE SEQUENCE [LARGE SCALE GENOMIC DNA]</scope>
    <source>
        <strain evidence="5">AL-21</strain>
    </source>
</reference>
<evidence type="ECO:0000313" key="4">
    <source>
        <dbReference type="EMBL" id="ADZ10181.1"/>
    </source>
</evidence>
<keyword evidence="4" id="KW-0346">Stress response</keyword>
<dbReference type="AlphaFoldDB" id="F0TB35"/>
<dbReference type="KEGG" id="mel:Metbo_1961"/>
<reference evidence="4 5" key="2">
    <citation type="journal article" date="2014" name="Int. J. Syst. Evol. Microbiol.">
        <title>Methanobacterium paludis sp. nov. and a novel strain of Methanobacterium lacus isolated from northern peatlands.</title>
        <authorList>
            <person name="Cadillo-Quiroz H."/>
            <person name="Brauer S.L."/>
            <person name="Goodson N."/>
            <person name="Yavitt J.B."/>
            <person name="Zinder S.H."/>
        </authorList>
    </citation>
    <scope>NUCLEOTIDE SEQUENCE [LARGE SCALE GENOMIC DNA]</scope>
    <source>
        <strain evidence="4 5">AL-21</strain>
    </source>
</reference>
<dbReference type="Gene3D" id="2.60.40.790">
    <property type="match status" value="1"/>
</dbReference>
<evidence type="ECO:0000259" key="3">
    <source>
        <dbReference type="PROSITE" id="PS01031"/>
    </source>
</evidence>
<comment type="similarity">
    <text evidence="1 2">Belongs to the small heat shock protein (HSP20) family.</text>
</comment>
<dbReference type="EMBL" id="CP002551">
    <property type="protein sequence ID" value="ADZ10181.1"/>
    <property type="molecule type" value="Genomic_DNA"/>
</dbReference>
<dbReference type="InterPro" id="IPR031107">
    <property type="entry name" value="Small_HSP"/>
</dbReference>
<name>F0TB35_METLA</name>
<dbReference type="InterPro" id="IPR008978">
    <property type="entry name" value="HSP20-like_chaperone"/>
</dbReference>
<keyword evidence="5" id="KW-1185">Reference proteome</keyword>
<dbReference type="STRING" id="877455.Metbo_1961"/>
<evidence type="ECO:0000256" key="2">
    <source>
        <dbReference type="RuleBase" id="RU003616"/>
    </source>
</evidence>
<dbReference type="Pfam" id="PF00011">
    <property type="entry name" value="HSP20"/>
    <property type="match status" value="1"/>
</dbReference>
<dbReference type="PANTHER" id="PTHR11527">
    <property type="entry name" value="HEAT-SHOCK PROTEIN 20 FAMILY MEMBER"/>
    <property type="match status" value="1"/>
</dbReference>
<evidence type="ECO:0000256" key="1">
    <source>
        <dbReference type="PROSITE-ProRule" id="PRU00285"/>
    </source>
</evidence>
<proteinExistence type="inferred from homology"/>
<sequence>MKRNDAEEVFNDIYTTLLEKQREIGDMVDSYITNTPKNTPSTIIQPAVDILDEDETVVVNVDLPGIEREKIKLDITERSIELTADYRDEREAEKNYLTRERYSEIIERKISLPEGLDINNTAAKFEGGVLSVTIPKIVETPMEENNFEVKVD</sequence>
<organism evidence="4 5">
    <name type="scientific">Methanobacterium lacus (strain AL-21)</name>
    <dbReference type="NCBI Taxonomy" id="877455"/>
    <lineage>
        <taxon>Archaea</taxon>
        <taxon>Methanobacteriati</taxon>
        <taxon>Methanobacteriota</taxon>
        <taxon>Methanomada group</taxon>
        <taxon>Methanobacteria</taxon>
        <taxon>Methanobacteriales</taxon>
        <taxon>Methanobacteriaceae</taxon>
        <taxon>Methanobacterium</taxon>
    </lineage>
</organism>
<dbReference type="HOGENOM" id="CLU_046737_12_4_2"/>
<accession>F0TB35</accession>
<dbReference type="Proteomes" id="UP000007490">
    <property type="component" value="Chromosome"/>
</dbReference>
<dbReference type="eggNOG" id="arCOG01832">
    <property type="taxonomic scope" value="Archaea"/>
</dbReference>
<dbReference type="RefSeq" id="WP_013645532.1">
    <property type="nucleotide sequence ID" value="NC_015216.1"/>
</dbReference>
<dbReference type="CDD" id="cd06464">
    <property type="entry name" value="ACD_sHsps-like"/>
    <property type="match status" value="1"/>
</dbReference>
<protein>
    <submittedName>
        <fullName evidence="4">Heat shock protein Hsp20</fullName>
    </submittedName>
</protein>
<evidence type="ECO:0000313" key="5">
    <source>
        <dbReference type="Proteomes" id="UP000007490"/>
    </source>
</evidence>
<gene>
    <name evidence="4" type="ordered locus">Metbo_1961</name>
</gene>